<name>L7W107_9BACT</name>
<dbReference type="Pfam" id="PF13806">
    <property type="entry name" value="Rieske_2"/>
    <property type="match status" value="1"/>
</dbReference>
<proteinExistence type="predicted"/>
<dbReference type="AlphaFoldDB" id="L7W107"/>
<dbReference type="SUPFAM" id="SSF50022">
    <property type="entry name" value="ISP domain"/>
    <property type="match status" value="1"/>
</dbReference>
<sequence>MSTWTPICHTNSLSTERGAAALVASDEGHHQVALFKLACGELYAVGHRDPFSGANVMARGIVGNRGDVPTITSPVYKQVFDLRTGEALDHPGVKLESWDSRDIDGVIHVRAIGA</sequence>
<keyword evidence="1 4" id="KW-0560">Oxidoreductase</keyword>
<protein>
    <submittedName>
        <fullName evidence="4">Nitrite reductase [NAD(P)H] small subunit</fullName>
        <ecNumber evidence="4">1.7.1.4</ecNumber>
    </submittedName>
</protein>
<dbReference type="PROSITE" id="PS51300">
    <property type="entry name" value="NIRD"/>
    <property type="match status" value="1"/>
</dbReference>
<organism evidence="4">
    <name type="scientific">uncultured bacterium A1Q1_fos_1060</name>
    <dbReference type="NCBI Taxonomy" id="1256540"/>
    <lineage>
        <taxon>Bacteria</taxon>
        <taxon>environmental samples</taxon>
    </lineage>
</organism>
<dbReference type="EC" id="1.7.1.4" evidence="4"/>
<dbReference type="NCBIfam" id="TIGR02378">
    <property type="entry name" value="nirD_assim_sml"/>
    <property type="match status" value="1"/>
</dbReference>
<dbReference type="InterPro" id="IPR017881">
    <property type="entry name" value="NirD"/>
</dbReference>
<dbReference type="GO" id="GO:0051537">
    <property type="term" value="F:2 iron, 2 sulfur cluster binding"/>
    <property type="evidence" value="ECO:0007669"/>
    <property type="project" value="InterPro"/>
</dbReference>
<evidence type="ECO:0000313" key="4">
    <source>
        <dbReference type="EMBL" id="AGC72220.1"/>
    </source>
</evidence>
<dbReference type="Gene3D" id="2.102.10.10">
    <property type="entry name" value="Rieske [2Fe-2S] iron-sulphur domain"/>
    <property type="match status" value="1"/>
</dbReference>
<feature type="domain" description="Rieske-like [2Fe-2S]" evidence="3">
    <location>
        <begin position="3"/>
        <end position="110"/>
    </location>
</feature>
<evidence type="ECO:0000259" key="3">
    <source>
        <dbReference type="Pfam" id="PF13806"/>
    </source>
</evidence>
<accession>L7W107</accession>
<dbReference type="PANTHER" id="PTHR40562">
    <property type="match status" value="1"/>
</dbReference>
<keyword evidence="2" id="KW-0534">Nitrate assimilation</keyword>
<dbReference type="EMBL" id="JX649895">
    <property type="protein sequence ID" value="AGC72220.1"/>
    <property type="molecule type" value="Genomic_DNA"/>
</dbReference>
<evidence type="ECO:0000256" key="1">
    <source>
        <dbReference type="ARBA" id="ARBA00023002"/>
    </source>
</evidence>
<dbReference type="GO" id="GO:0042128">
    <property type="term" value="P:nitrate assimilation"/>
    <property type="evidence" value="ECO:0007669"/>
    <property type="project" value="UniProtKB-KW"/>
</dbReference>
<dbReference type="InterPro" id="IPR012748">
    <property type="entry name" value="Rieske-like_NirD"/>
</dbReference>
<reference evidence="4" key="1">
    <citation type="submission" date="2012-09" db="EMBL/GenBank/DDBJ databases">
        <title>Metagenomic Characterization of a Microbial Community in Wastewater Detects High Levels of Antibiotic Resistance.</title>
        <authorList>
            <person name="Abrams M."/>
            <person name="Caldwell A."/>
            <person name="Vandaei E."/>
            <person name="Lee W."/>
            <person name="Perrott J."/>
            <person name="Khan S.Y."/>
            <person name="Ta J."/>
            <person name="Romero D."/>
            <person name="Nguyen V."/>
            <person name="Pourmand N."/>
            <person name="Ouverney C.C."/>
        </authorList>
    </citation>
    <scope>NUCLEOTIDE SEQUENCE</scope>
</reference>
<evidence type="ECO:0000256" key="2">
    <source>
        <dbReference type="ARBA" id="ARBA00023063"/>
    </source>
</evidence>
<dbReference type="InterPro" id="IPR036922">
    <property type="entry name" value="Rieske_2Fe-2S_sf"/>
</dbReference>
<dbReference type="PANTHER" id="PTHR40562:SF1">
    <property type="entry name" value="NITRITE REDUCTASE (NADH) SMALL SUBUNIT"/>
    <property type="match status" value="1"/>
</dbReference>
<dbReference type="GO" id="GO:0008942">
    <property type="term" value="F:nitrite reductase [NAD(P)H] activity"/>
    <property type="evidence" value="ECO:0007669"/>
    <property type="project" value="UniProtKB-EC"/>
</dbReference>